<dbReference type="OrthoDB" id="5675790at2"/>
<gene>
    <name evidence="1" type="ORF">FOF44_07100</name>
</gene>
<protein>
    <recommendedName>
        <fullName evidence="3">Replication protein P</fullName>
    </recommendedName>
</protein>
<organism evidence="1 2">
    <name type="scientific">Vibrio algivorus</name>
    <dbReference type="NCBI Taxonomy" id="1667024"/>
    <lineage>
        <taxon>Bacteria</taxon>
        <taxon>Pseudomonadati</taxon>
        <taxon>Pseudomonadota</taxon>
        <taxon>Gammaproteobacteria</taxon>
        <taxon>Vibrionales</taxon>
        <taxon>Vibrionaceae</taxon>
        <taxon>Vibrio</taxon>
    </lineage>
</organism>
<accession>A0A557P9P5</accession>
<proteinExistence type="predicted"/>
<dbReference type="AlphaFoldDB" id="A0A557P9P5"/>
<evidence type="ECO:0000313" key="2">
    <source>
        <dbReference type="Proteomes" id="UP000319828"/>
    </source>
</evidence>
<reference evidence="1 2" key="1">
    <citation type="submission" date="2019-07" db="EMBL/GenBank/DDBJ databases">
        <title>The draft genome sequence of Vibrio algivorus M1486.</title>
        <authorList>
            <person name="Meng X."/>
        </authorList>
    </citation>
    <scope>NUCLEOTIDE SEQUENCE [LARGE SCALE GENOMIC DNA]</scope>
    <source>
        <strain evidence="1 2">M1486</strain>
    </source>
</reference>
<dbReference type="GO" id="GO:0006270">
    <property type="term" value="P:DNA replication initiation"/>
    <property type="evidence" value="ECO:0007669"/>
    <property type="project" value="InterPro"/>
</dbReference>
<dbReference type="InterPro" id="IPR009731">
    <property type="entry name" value="P-like"/>
</dbReference>
<dbReference type="Pfam" id="PF06992">
    <property type="entry name" value="Phage_lambda_P"/>
    <property type="match status" value="1"/>
</dbReference>
<sequence length="234" mass="26939">MNLIFMIPLGPTTLIGRCEMKPVHAMSVPRPQKSSFSQAPVITDETRRFVNQIFIELQASFTAWKQTFPTNEALAAAKVTWMKALVEARIVRKEQIAQGLRVARQCESDFFPSPGKFISWCKTAENVPDIDTAFGMLNDYIADHQIGMPIEVRAMFDLIDRTVLRTKTESDLFRVFKRNYRFVCGLVNSGQSIDEYLREPLALEHSESFEQSEERRLRVLDEISKTRFKLGLKR</sequence>
<evidence type="ECO:0008006" key="3">
    <source>
        <dbReference type="Google" id="ProtNLM"/>
    </source>
</evidence>
<name>A0A557P9P5_9VIBR</name>
<dbReference type="EMBL" id="VMKJ01000010">
    <property type="protein sequence ID" value="TVO37369.1"/>
    <property type="molecule type" value="Genomic_DNA"/>
</dbReference>
<comment type="caution">
    <text evidence="1">The sequence shown here is derived from an EMBL/GenBank/DDBJ whole genome shotgun (WGS) entry which is preliminary data.</text>
</comment>
<dbReference type="Proteomes" id="UP000319828">
    <property type="component" value="Unassembled WGS sequence"/>
</dbReference>
<evidence type="ECO:0000313" key="1">
    <source>
        <dbReference type="EMBL" id="TVO37369.1"/>
    </source>
</evidence>